<dbReference type="AlphaFoldDB" id="A0A9D4RCR8"/>
<organism evidence="2 3">
    <name type="scientific">Dreissena polymorpha</name>
    <name type="common">Zebra mussel</name>
    <name type="synonym">Mytilus polymorpha</name>
    <dbReference type="NCBI Taxonomy" id="45954"/>
    <lineage>
        <taxon>Eukaryota</taxon>
        <taxon>Metazoa</taxon>
        <taxon>Spiralia</taxon>
        <taxon>Lophotrochozoa</taxon>
        <taxon>Mollusca</taxon>
        <taxon>Bivalvia</taxon>
        <taxon>Autobranchia</taxon>
        <taxon>Heteroconchia</taxon>
        <taxon>Euheterodonta</taxon>
        <taxon>Imparidentia</taxon>
        <taxon>Neoheterodontei</taxon>
        <taxon>Myida</taxon>
        <taxon>Dreissenoidea</taxon>
        <taxon>Dreissenidae</taxon>
        <taxon>Dreissena</taxon>
    </lineage>
</organism>
<dbReference type="EMBL" id="JAIWYP010000002">
    <property type="protein sequence ID" value="KAH3863626.1"/>
    <property type="molecule type" value="Genomic_DNA"/>
</dbReference>
<sequence>MAAEADPGTECSCTCKKWDERDVYKRVDSMGLSGTCLFFAAVLFASYVLAPV</sequence>
<gene>
    <name evidence="2" type="ORF">DPMN_026614</name>
</gene>
<comment type="caution">
    <text evidence="2">The sequence shown here is derived from an EMBL/GenBank/DDBJ whole genome shotgun (WGS) entry which is preliminary data.</text>
</comment>
<keyword evidence="1" id="KW-0472">Membrane</keyword>
<keyword evidence="1" id="KW-0812">Transmembrane</keyword>
<evidence type="ECO:0000256" key="1">
    <source>
        <dbReference type="SAM" id="Phobius"/>
    </source>
</evidence>
<evidence type="ECO:0000313" key="2">
    <source>
        <dbReference type="EMBL" id="KAH3863626.1"/>
    </source>
</evidence>
<accession>A0A9D4RCR8</accession>
<protein>
    <submittedName>
        <fullName evidence="2">Uncharacterized protein</fullName>
    </submittedName>
</protein>
<keyword evidence="1" id="KW-1133">Transmembrane helix</keyword>
<reference evidence="2" key="1">
    <citation type="journal article" date="2019" name="bioRxiv">
        <title>The Genome of the Zebra Mussel, Dreissena polymorpha: A Resource for Invasive Species Research.</title>
        <authorList>
            <person name="McCartney M.A."/>
            <person name="Auch B."/>
            <person name="Kono T."/>
            <person name="Mallez S."/>
            <person name="Zhang Y."/>
            <person name="Obille A."/>
            <person name="Becker A."/>
            <person name="Abrahante J.E."/>
            <person name="Garbe J."/>
            <person name="Badalamenti J.P."/>
            <person name="Herman A."/>
            <person name="Mangelson H."/>
            <person name="Liachko I."/>
            <person name="Sullivan S."/>
            <person name="Sone E.D."/>
            <person name="Koren S."/>
            <person name="Silverstein K.A.T."/>
            <person name="Beckman K.B."/>
            <person name="Gohl D.M."/>
        </authorList>
    </citation>
    <scope>NUCLEOTIDE SEQUENCE</scope>
    <source>
        <strain evidence="2">Duluth1</strain>
        <tissue evidence="2">Whole animal</tissue>
    </source>
</reference>
<reference evidence="2" key="2">
    <citation type="submission" date="2020-11" db="EMBL/GenBank/DDBJ databases">
        <authorList>
            <person name="McCartney M.A."/>
            <person name="Auch B."/>
            <person name="Kono T."/>
            <person name="Mallez S."/>
            <person name="Becker A."/>
            <person name="Gohl D.M."/>
            <person name="Silverstein K.A.T."/>
            <person name="Koren S."/>
            <person name="Bechman K.B."/>
            <person name="Herman A."/>
            <person name="Abrahante J.E."/>
            <person name="Garbe J."/>
        </authorList>
    </citation>
    <scope>NUCLEOTIDE SEQUENCE</scope>
    <source>
        <strain evidence="2">Duluth1</strain>
        <tissue evidence="2">Whole animal</tissue>
    </source>
</reference>
<feature type="transmembrane region" description="Helical" evidence="1">
    <location>
        <begin position="30"/>
        <end position="50"/>
    </location>
</feature>
<keyword evidence="3" id="KW-1185">Reference proteome</keyword>
<evidence type="ECO:0000313" key="3">
    <source>
        <dbReference type="Proteomes" id="UP000828390"/>
    </source>
</evidence>
<proteinExistence type="predicted"/>
<dbReference type="Proteomes" id="UP000828390">
    <property type="component" value="Unassembled WGS sequence"/>
</dbReference>
<name>A0A9D4RCR8_DREPO</name>